<dbReference type="Proteomes" id="UP000554482">
    <property type="component" value="Unassembled WGS sequence"/>
</dbReference>
<organism evidence="1 2">
    <name type="scientific">Thalictrum thalictroides</name>
    <name type="common">Rue-anemone</name>
    <name type="synonym">Anemone thalictroides</name>
    <dbReference type="NCBI Taxonomy" id="46969"/>
    <lineage>
        <taxon>Eukaryota</taxon>
        <taxon>Viridiplantae</taxon>
        <taxon>Streptophyta</taxon>
        <taxon>Embryophyta</taxon>
        <taxon>Tracheophyta</taxon>
        <taxon>Spermatophyta</taxon>
        <taxon>Magnoliopsida</taxon>
        <taxon>Ranunculales</taxon>
        <taxon>Ranunculaceae</taxon>
        <taxon>Thalictroideae</taxon>
        <taxon>Thalictrum</taxon>
    </lineage>
</organism>
<evidence type="ECO:0000313" key="1">
    <source>
        <dbReference type="EMBL" id="KAF5202500.1"/>
    </source>
</evidence>
<dbReference type="EMBL" id="JABWDY010008043">
    <property type="protein sequence ID" value="KAF5202500.1"/>
    <property type="molecule type" value="Genomic_DNA"/>
</dbReference>
<dbReference type="AlphaFoldDB" id="A0A7J6X1A7"/>
<gene>
    <name evidence="1" type="ORF">FRX31_007916</name>
</gene>
<proteinExistence type="predicted"/>
<keyword evidence="2" id="KW-1185">Reference proteome</keyword>
<evidence type="ECO:0000313" key="2">
    <source>
        <dbReference type="Proteomes" id="UP000554482"/>
    </source>
</evidence>
<reference evidence="1 2" key="1">
    <citation type="submission" date="2020-06" db="EMBL/GenBank/DDBJ databases">
        <title>Transcriptomic and genomic resources for Thalictrum thalictroides and T. hernandezii: Facilitating candidate gene discovery in an emerging model plant lineage.</title>
        <authorList>
            <person name="Arias T."/>
            <person name="Riano-Pachon D.M."/>
            <person name="Di Stilio V.S."/>
        </authorList>
    </citation>
    <scope>NUCLEOTIDE SEQUENCE [LARGE SCALE GENOMIC DNA]</scope>
    <source>
        <strain evidence="2">cv. WT478/WT964</strain>
        <tissue evidence="1">Leaves</tissue>
    </source>
</reference>
<comment type="caution">
    <text evidence="1">The sequence shown here is derived from an EMBL/GenBank/DDBJ whole genome shotgun (WGS) entry which is preliminary data.</text>
</comment>
<name>A0A7J6X1A7_THATH</name>
<sequence length="713" mass="81168">METNLCNTKNQAAAGTPEENITLCEIKCFKSGNSQFEEAQEPFLGRHLLSNQHSFANSGELKVGFLYENDHTLLLADQLKLIRVTGKNELNVSSVIFRSFMLYFSSLQKAGFPEIMKKPELDDQFVMGTQIAKEVLFKLIPLEIKAEQRRRTSFWFVPSKIESPSFLIDDGVAKDEASSVKRLNWGGLMTNRGVHPIRTTCMAREYNESKTTRVACSSSLVKKEEDIQMELSLATFILKLNQIKEVMAPMIKNVQEIISQSFSEKLNLVSETELVSIQEGDASLLMLKAKLEHELIDQISQLLKGSQNETSWSEKKVERLDEEEVKNSSSTNVLNRHPVVVPTLSSYNTCPLLVGHHPHKLQLILPLIDTCVSDFEMDLRGIKNILKWLLLMLTSFVVEVNIRAYIFRDGAEYVPWIFLLSKSLDTRMVFVVVITPSLTEFEFANGPTELEIMDNCSIMAYHPRGVILLLHESHFSFYDLYNDRIILDLPQFPVDLEDIDGWKATFSSSTTYVVGDARNVANHFVRFYILTYTRGSDEWVVNHIPVANDRSSLTLVGPICVDGNLLWVTENNNIEIYYSNGRYNIIPIEVDFDARNCGVSMLEHDGFVYVFKGEPQPIMIRFQVDLYFEEEEYEYVNHPPEGFDFFFLAKGKGFSRAAHHESDGIIMLAKEAADAHVSAYIDMICIRRLSVCREAPNIPGGVCECMFGWFFPS</sequence>
<accession>A0A7J6X1A7</accession>
<protein>
    <submittedName>
        <fullName evidence="1">Uncharacterized protein</fullName>
    </submittedName>
</protein>